<protein>
    <recommendedName>
        <fullName evidence="4">RWD domain-containing protein</fullName>
    </recommendedName>
</protein>
<proteinExistence type="predicted"/>
<name>A0A0D2KC00_9EURO</name>
<feature type="region of interest" description="Disordered" evidence="1">
    <location>
        <begin position="103"/>
        <end position="132"/>
    </location>
</feature>
<dbReference type="AlphaFoldDB" id="A0A0D2KC00"/>
<sequence>MAPAEASARLEAELSLLEAMYPGNITFDSRSRDVHYTPSEDFPKKQYPERGSPEVISACDRSRNDIRDRMRRAIDALGVGEIGEGVEVLDQVINIFEEVISETSSNSTPNAGAESKGNQQNVVGDRKAGSPPKSRTVVIWLHHLLATSKRKLAVNPTTMTLPATATATSPGTSTPINAISGITKPGHPGIMVFSGPRDLVASHVRELKALNWQAFQVRYDSDDSHGGPDEWAFSHDQGKIVEVESMAEVVRGIVREEHRQLFLKAVGVK</sequence>
<dbReference type="STRING" id="1442371.A0A0D2KC00"/>
<feature type="compositionally biased region" description="Basic and acidic residues" evidence="1">
    <location>
        <begin position="41"/>
        <end position="52"/>
    </location>
</feature>
<organism evidence="2 3">
    <name type="scientific">Fonsecaea multimorphosa CBS 102226</name>
    <dbReference type="NCBI Taxonomy" id="1442371"/>
    <lineage>
        <taxon>Eukaryota</taxon>
        <taxon>Fungi</taxon>
        <taxon>Dikarya</taxon>
        <taxon>Ascomycota</taxon>
        <taxon>Pezizomycotina</taxon>
        <taxon>Eurotiomycetes</taxon>
        <taxon>Chaetothyriomycetidae</taxon>
        <taxon>Chaetothyriales</taxon>
        <taxon>Herpotrichiellaceae</taxon>
        <taxon>Fonsecaea</taxon>
    </lineage>
</organism>
<evidence type="ECO:0000256" key="1">
    <source>
        <dbReference type="SAM" id="MobiDB-lite"/>
    </source>
</evidence>
<dbReference type="GeneID" id="27709039"/>
<dbReference type="PANTHER" id="PTHR15955">
    <property type="entry name" value="RWD DOMAIN CONTAINING PROTEIN 2"/>
    <property type="match status" value="1"/>
</dbReference>
<keyword evidence="3" id="KW-1185">Reference proteome</keyword>
<evidence type="ECO:0000313" key="3">
    <source>
        <dbReference type="Proteomes" id="UP000053411"/>
    </source>
</evidence>
<dbReference type="OrthoDB" id="432412at2759"/>
<feature type="compositionally biased region" description="Polar residues" evidence="1">
    <location>
        <begin position="103"/>
        <end position="122"/>
    </location>
</feature>
<evidence type="ECO:0008006" key="4">
    <source>
        <dbReference type="Google" id="ProtNLM"/>
    </source>
</evidence>
<gene>
    <name evidence="2" type="ORF">Z520_03293</name>
</gene>
<dbReference type="PANTHER" id="PTHR15955:SF8">
    <property type="entry name" value="RWD DOMAIN-CONTAINING PROTEIN 2B-RELATED"/>
    <property type="match status" value="1"/>
</dbReference>
<accession>A0A0D2KC00</accession>
<dbReference type="InterPro" id="IPR017359">
    <property type="entry name" value="Phi-like"/>
</dbReference>
<evidence type="ECO:0000313" key="2">
    <source>
        <dbReference type="EMBL" id="KIY00630.1"/>
    </source>
</evidence>
<reference evidence="2 3" key="1">
    <citation type="submission" date="2015-01" db="EMBL/GenBank/DDBJ databases">
        <title>The Genome Sequence of Fonsecaea multimorphosa CBS 102226.</title>
        <authorList>
            <consortium name="The Broad Institute Genomics Platform"/>
            <person name="Cuomo C."/>
            <person name="de Hoog S."/>
            <person name="Gorbushina A."/>
            <person name="Stielow B."/>
            <person name="Teixiera M."/>
            <person name="Abouelleil A."/>
            <person name="Chapman S.B."/>
            <person name="Priest M."/>
            <person name="Young S.K."/>
            <person name="Wortman J."/>
            <person name="Nusbaum C."/>
            <person name="Birren B."/>
        </authorList>
    </citation>
    <scope>NUCLEOTIDE SEQUENCE [LARGE SCALE GENOMIC DNA]</scope>
    <source>
        <strain evidence="2 3">CBS 102226</strain>
    </source>
</reference>
<dbReference type="Proteomes" id="UP000053411">
    <property type="component" value="Unassembled WGS sequence"/>
</dbReference>
<feature type="region of interest" description="Disordered" evidence="1">
    <location>
        <begin position="30"/>
        <end position="52"/>
    </location>
</feature>
<dbReference type="EMBL" id="KN848066">
    <property type="protein sequence ID" value="KIY00630.1"/>
    <property type="molecule type" value="Genomic_DNA"/>
</dbReference>
<dbReference type="VEuPathDB" id="FungiDB:Z520_03293"/>
<dbReference type="RefSeq" id="XP_016634752.1">
    <property type="nucleotide sequence ID" value="XM_016773806.1"/>
</dbReference>